<evidence type="ECO:0000256" key="5">
    <source>
        <dbReference type="ARBA" id="ARBA00023012"/>
    </source>
</evidence>
<dbReference type="PANTHER" id="PTHR43711:SF26">
    <property type="entry name" value="SENSOR HISTIDINE KINASE RCSC"/>
    <property type="match status" value="1"/>
</dbReference>
<keyword evidence="4" id="KW-0418">Kinase</keyword>
<dbReference type="InterPro" id="IPR036890">
    <property type="entry name" value="HATPase_C_sf"/>
</dbReference>
<reference evidence="7 8" key="1">
    <citation type="journal article" date="2018" name="Nat. Biotechnol.">
        <title>A standardized bacterial taxonomy based on genome phylogeny substantially revises the tree of life.</title>
        <authorList>
            <person name="Parks D.H."/>
            <person name="Chuvochina M."/>
            <person name="Waite D.W."/>
            <person name="Rinke C."/>
            <person name="Skarshewski A."/>
            <person name="Chaumeil P.A."/>
            <person name="Hugenholtz P."/>
        </authorList>
    </citation>
    <scope>NUCLEOTIDE SEQUENCE [LARGE SCALE GENOMIC DNA]</scope>
    <source>
        <strain evidence="7">UBA8672</strain>
    </source>
</reference>
<dbReference type="EMBL" id="DPPF01000058">
    <property type="protein sequence ID" value="HCW92556.1"/>
    <property type="molecule type" value="Genomic_DNA"/>
</dbReference>
<dbReference type="SUPFAM" id="SSF55874">
    <property type="entry name" value="ATPase domain of HSP90 chaperone/DNA topoisomerase II/histidine kinase"/>
    <property type="match status" value="1"/>
</dbReference>
<feature type="non-terminal residue" evidence="7">
    <location>
        <position position="587"/>
    </location>
</feature>
<dbReference type="InterPro" id="IPR050736">
    <property type="entry name" value="Sensor_HK_Regulatory"/>
</dbReference>
<dbReference type="InterPro" id="IPR005467">
    <property type="entry name" value="His_kinase_dom"/>
</dbReference>
<name>A0A3D5Q9P9_FLESI</name>
<dbReference type="Pfam" id="PF02518">
    <property type="entry name" value="HATPase_c"/>
    <property type="match status" value="1"/>
</dbReference>
<dbReference type="SMART" id="SM00388">
    <property type="entry name" value="HisKA"/>
    <property type="match status" value="1"/>
</dbReference>
<dbReference type="Pfam" id="PF11563">
    <property type="entry name" value="Protoglobin"/>
    <property type="match status" value="1"/>
</dbReference>
<dbReference type="InterPro" id="IPR003661">
    <property type="entry name" value="HisK_dim/P_dom"/>
</dbReference>
<dbReference type="InterPro" id="IPR039379">
    <property type="entry name" value="Protoglobin_sensor_dom"/>
</dbReference>
<dbReference type="EC" id="2.7.13.3" evidence="2"/>
<dbReference type="Gene3D" id="3.30.565.10">
    <property type="entry name" value="Histidine kinase-like ATPase, C-terminal domain"/>
    <property type="match status" value="1"/>
</dbReference>
<dbReference type="GO" id="GO:0000155">
    <property type="term" value="F:phosphorelay sensor kinase activity"/>
    <property type="evidence" value="ECO:0007669"/>
    <property type="project" value="InterPro"/>
</dbReference>
<dbReference type="CDD" id="cd01068">
    <property type="entry name" value="globin_sensor"/>
    <property type="match status" value="1"/>
</dbReference>
<dbReference type="GO" id="GO:0019825">
    <property type="term" value="F:oxygen binding"/>
    <property type="evidence" value="ECO:0007669"/>
    <property type="project" value="InterPro"/>
</dbReference>
<evidence type="ECO:0000256" key="3">
    <source>
        <dbReference type="ARBA" id="ARBA00022679"/>
    </source>
</evidence>
<sequence>MFEGLVSVFDITSKDFERRNYIYRLVKKNKKLISKEFYEFLNANSYTNAFLGSKERITRLSKTQEEFQENLFSMDFNDLIPYIYNVGLIHYRINLDNTYVISAHSLLKNIYTKILYHEDISNKFDILITIEKFLSFSLGVMVWSYYEKSDVCIFDIKHIKNFLESITDLKIIHKTLLDDYIKSFKQGRKEYVYNSLKNYKRCQFHVTLTKYQSLYRFQDIVDIESIIDAHKSIHEKGAKYFEDFENGEISAENFIKKLRQLSSDFTDELEQLTQKFIFNHSETITVDFINLIGDIIRLNYKSELTGLIENFRNYLLNFNYLVKDVVFVNEQHETKKNEIIFRLFLDTQSYTLCIKLYDKSAKPLLQTIFKISVDLFQELYTMHKQEKRLGELADQVSESDHMKTLFIANVSHEIRTPLNSILGFAQLIQMKHNIDETTKKYVTNIIEAGNKLLDHINKVIDFAKLESGKMIINMKEVTPKTFENKIRSIISPLLREKNLTFNSDFPGDFTVNVDVKLIEDVLINLISNAIKYSDEGSQIDAGCYKKGEVCRFYVRDYGQGISREHVKKIFSPFYQVDKAYNNPVKGS</sequence>
<dbReference type="PANTHER" id="PTHR43711">
    <property type="entry name" value="TWO-COMPONENT HISTIDINE KINASE"/>
    <property type="match status" value="1"/>
</dbReference>
<dbReference type="Gene3D" id="1.10.490.10">
    <property type="entry name" value="Globins"/>
    <property type="match status" value="1"/>
</dbReference>
<keyword evidence="3" id="KW-0808">Transferase</keyword>
<dbReference type="InterPro" id="IPR009050">
    <property type="entry name" value="Globin-like_sf"/>
</dbReference>
<evidence type="ECO:0000313" key="8">
    <source>
        <dbReference type="Proteomes" id="UP000262325"/>
    </source>
</evidence>
<comment type="caution">
    <text evidence="7">The sequence shown here is derived from an EMBL/GenBank/DDBJ whole genome shotgun (WGS) entry which is preliminary data.</text>
</comment>
<organism evidence="7 8">
    <name type="scientific">Flexistipes sinusarabici</name>
    <dbReference type="NCBI Taxonomy" id="2352"/>
    <lineage>
        <taxon>Bacteria</taxon>
        <taxon>Pseudomonadati</taxon>
        <taxon>Deferribacterota</taxon>
        <taxon>Deferribacteres</taxon>
        <taxon>Deferribacterales</taxon>
        <taxon>Flexistipitaceae</taxon>
        <taxon>Flexistipes</taxon>
    </lineage>
</organism>
<evidence type="ECO:0000313" key="7">
    <source>
        <dbReference type="EMBL" id="HCW92556.1"/>
    </source>
</evidence>
<dbReference type="CDD" id="cd00075">
    <property type="entry name" value="HATPase"/>
    <property type="match status" value="1"/>
</dbReference>
<dbReference type="InterPro" id="IPR044398">
    <property type="entry name" value="Globin-sensor_dom"/>
</dbReference>
<evidence type="ECO:0000256" key="1">
    <source>
        <dbReference type="ARBA" id="ARBA00000085"/>
    </source>
</evidence>
<evidence type="ECO:0000256" key="2">
    <source>
        <dbReference type="ARBA" id="ARBA00012438"/>
    </source>
</evidence>
<accession>A0A3D5Q9P9</accession>
<dbReference type="CDD" id="cd00082">
    <property type="entry name" value="HisKA"/>
    <property type="match status" value="1"/>
</dbReference>
<proteinExistence type="predicted"/>
<dbReference type="Pfam" id="PF00512">
    <property type="entry name" value="HisKA"/>
    <property type="match status" value="1"/>
</dbReference>
<comment type="catalytic activity">
    <reaction evidence="1">
        <text>ATP + protein L-histidine = ADP + protein N-phospho-L-histidine.</text>
        <dbReference type="EC" id="2.7.13.3"/>
    </reaction>
</comment>
<dbReference type="PROSITE" id="PS50109">
    <property type="entry name" value="HIS_KIN"/>
    <property type="match status" value="1"/>
</dbReference>
<dbReference type="InterPro" id="IPR036097">
    <property type="entry name" value="HisK_dim/P_sf"/>
</dbReference>
<dbReference type="Gene3D" id="1.10.287.130">
    <property type="match status" value="1"/>
</dbReference>
<dbReference type="SUPFAM" id="SSF47384">
    <property type="entry name" value="Homodimeric domain of signal transducing histidine kinase"/>
    <property type="match status" value="1"/>
</dbReference>
<dbReference type="SUPFAM" id="SSF46458">
    <property type="entry name" value="Globin-like"/>
    <property type="match status" value="1"/>
</dbReference>
<dbReference type="Proteomes" id="UP000262325">
    <property type="component" value="Unassembled WGS sequence"/>
</dbReference>
<dbReference type="InterPro" id="IPR012292">
    <property type="entry name" value="Globin/Proto"/>
</dbReference>
<evidence type="ECO:0000259" key="6">
    <source>
        <dbReference type="PROSITE" id="PS50109"/>
    </source>
</evidence>
<keyword evidence="5" id="KW-0902">Two-component regulatory system</keyword>
<evidence type="ECO:0000256" key="4">
    <source>
        <dbReference type="ARBA" id="ARBA00022777"/>
    </source>
</evidence>
<dbReference type="AlphaFoldDB" id="A0A3D5Q9P9"/>
<dbReference type="GO" id="GO:0020037">
    <property type="term" value="F:heme binding"/>
    <property type="evidence" value="ECO:0007669"/>
    <property type="project" value="InterPro"/>
</dbReference>
<feature type="domain" description="Histidine kinase" evidence="6">
    <location>
        <begin position="409"/>
        <end position="587"/>
    </location>
</feature>
<dbReference type="InterPro" id="IPR003594">
    <property type="entry name" value="HATPase_dom"/>
</dbReference>
<protein>
    <recommendedName>
        <fullName evidence="2">histidine kinase</fullName>
        <ecNumber evidence="2">2.7.13.3</ecNumber>
    </recommendedName>
</protein>
<gene>
    <name evidence="7" type="ORF">DHM44_02630</name>
</gene>